<reference evidence="3 4" key="1">
    <citation type="journal article" date="2019" name="Extremophiles">
        <title>Biogeography of thermophiles and predominance of Thermus scotoductus in domestic water heaters.</title>
        <authorList>
            <person name="Wilpiszeski R.L."/>
            <person name="Zhang Z."/>
            <person name="House C.H."/>
        </authorList>
    </citation>
    <scope>NUCLEOTIDE SEQUENCE [LARGE SCALE GENOMIC DNA]</scope>
    <source>
        <strain evidence="3 4">28_S28</strain>
    </source>
</reference>
<feature type="non-terminal residue" evidence="3">
    <location>
        <position position="1"/>
    </location>
</feature>
<proteinExistence type="predicted"/>
<dbReference type="AlphaFoldDB" id="A0A430RKD4"/>
<evidence type="ECO:0000313" key="3">
    <source>
        <dbReference type="EMBL" id="RTH16941.1"/>
    </source>
</evidence>
<evidence type="ECO:0000313" key="4">
    <source>
        <dbReference type="Proteomes" id="UP000287439"/>
    </source>
</evidence>
<feature type="domain" description="Protein export membrane protein SecD/SecF C-terminal" evidence="2">
    <location>
        <begin position="15"/>
        <end position="50"/>
    </location>
</feature>
<evidence type="ECO:0000259" key="2">
    <source>
        <dbReference type="Pfam" id="PF02355"/>
    </source>
</evidence>
<dbReference type="EMBL" id="PELV01000313">
    <property type="protein sequence ID" value="RTH16941.1"/>
    <property type="molecule type" value="Genomic_DNA"/>
</dbReference>
<dbReference type="Proteomes" id="UP000287439">
    <property type="component" value="Unassembled WGS sequence"/>
</dbReference>
<keyword evidence="1" id="KW-0812">Transmembrane</keyword>
<comment type="caution">
    <text evidence="3">The sequence shown here is derived from an EMBL/GenBank/DDBJ whole genome shotgun (WGS) entry which is preliminary data.</text>
</comment>
<gene>
    <name evidence="3" type="ORF">CSW41_08830</name>
</gene>
<accession>A0A430RKD4</accession>
<protein>
    <recommendedName>
        <fullName evidence="2">Protein export membrane protein SecD/SecF C-terminal domain-containing protein</fullName>
    </recommendedName>
</protein>
<dbReference type="SUPFAM" id="SSF82866">
    <property type="entry name" value="Multidrug efflux transporter AcrB transmembrane domain"/>
    <property type="match status" value="1"/>
</dbReference>
<keyword evidence="1" id="KW-0472">Membrane</keyword>
<keyword evidence="1" id="KW-1133">Transmembrane helix</keyword>
<dbReference type="RefSeq" id="WP_153184308.1">
    <property type="nucleotide sequence ID" value="NZ_PELV01000313.1"/>
</dbReference>
<evidence type="ECO:0000256" key="1">
    <source>
        <dbReference type="SAM" id="Phobius"/>
    </source>
</evidence>
<dbReference type="InterPro" id="IPR048634">
    <property type="entry name" value="SecD_SecF_C"/>
</dbReference>
<dbReference type="Pfam" id="PF02355">
    <property type="entry name" value="SecD_SecF_C"/>
    <property type="match status" value="1"/>
</dbReference>
<organism evidence="3 4">
    <name type="scientific">Thermus scotoductus</name>
    <dbReference type="NCBI Taxonomy" id="37636"/>
    <lineage>
        <taxon>Bacteria</taxon>
        <taxon>Thermotogati</taxon>
        <taxon>Deinococcota</taxon>
        <taxon>Deinococci</taxon>
        <taxon>Thermales</taxon>
        <taxon>Thermaceae</taxon>
        <taxon>Thermus</taxon>
    </lineage>
</organism>
<feature type="transmembrane region" description="Helical" evidence="1">
    <location>
        <begin position="21"/>
        <end position="44"/>
    </location>
</feature>
<sequence>KSDRTRGGRGRKRLTTRRPMSALLFLGGSVLRDFSLAIFVGIFVGTYSSINGVSDMVG</sequence>
<name>A0A430RKD4_THESC</name>